<sequence>MNLTAYKKAQHELEALPSISEYMEGERHPSFYLERVKKLLHTLGNPERGFHIIHVGGTAGKGSVTLYLHHMLRATGKQVGSFISPHVTTAVERTIINTRPISTEDFVWAWKKVKNAIHEVSEEYGSTYTPSYFEAHFAMSLLLFHKHDIAWVTLEVGCGGEYDATNAIPNPEVSVITNVYLDHMQLLGRTRAAITKTKAGIIKSKSIIFTGETDKKIQKIITQRAKKKHIPFFVVKQPTYHIQYSADTMRWKHKRLGTISSHLLGAHQVHNTEIAIRVALYLKLPISAITAGIRDTRIPARSEIMQHNPTVLIDGAHNPA</sequence>
<feature type="domain" description="Mur ligase central" evidence="5">
    <location>
        <begin position="55"/>
        <end position="278"/>
    </location>
</feature>
<organism evidence="6 7">
    <name type="scientific">Candidatus Kerfeldbacteria bacterium CG08_land_8_20_14_0_20_42_7</name>
    <dbReference type="NCBI Taxonomy" id="2014245"/>
    <lineage>
        <taxon>Bacteria</taxon>
        <taxon>Candidatus Kerfeldiibacteriota</taxon>
    </lineage>
</organism>
<dbReference type="PANTHER" id="PTHR11136:SF0">
    <property type="entry name" value="DIHYDROFOLATE SYNTHETASE-RELATED"/>
    <property type="match status" value="1"/>
</dbReference>
<dbReference type="GO" id="GO:0005737">
    <property type="term" value="C:cytoplasm"/>
    <property type="evidence" value="ECO:0007669"/>
    <property type="project" value="TreeGrafter"/>
</dbReference>
<evidence type="ECO:0000313" key="6">
    <source>
        <dbReference type="EMBL" id="PIS41334.1"/>
    </source>
</evidence>
<evidence type="ECO:0000259" key="5">
    <source>
        <dbReference type="Pfam" id="PF08245"/>
    </source>
</evidence>
<gene>
    <name evidence="6" type="ORF">COT25_03655</name>
</gene>
<keyword evidence="4" id="KW-0067">ATP-binding</keyword>
<dbReference type="NCBIfam" id="TIGR01499">
    <property type="entry name" value="folC"/>
    <property type="match status" value="1"/>
</dbReference>
<dbReference type="GO" id="GO:0005524">
    <property type="term" value="F:ATP binding"/>
    <property type="evidence" value="ECO:0007669"/>
    <property type="project" value="UniProtKB-KW"/>
</dbReference>
<keyword evidence="2" id="KW-0436">Ligase</keyword>
<dbReference type="SUPFAM" id="SSF53623">
    <property type="entry name" value="MurD-like peptide ligases, catalytic domain"/>
    <property type="match status" value="1"/>
</dbReference>
<evidence type="ECO:0000256" key="1">
    <source>
        <dbReference type="ARBA" id="ARBA00008276"/>
    </source>
</evidence>
<dbReference type="AlphaFoldDB" id="A0A2H0YS58"/>
<protein>
    <recommendedName>
        <fullName evidence="5">Mur ligase central domain-containing protein</fullName>
    </recommendedName>
</protein>
<reference evidence="7" key="1">
    <citation type="submission" date="2017-09" db="EMBL/GenBank/DDBJ databases">
        <title>Depth-based differentiation of microbial function through sediment-hosted aquifers and enrichment of novel symbionts in the deep terrestrial subsurface.</title>
        <authorList>
            <person name="Probst A.J."/>
            <person name="Ladd B."/>
            <person name="Jarett J.K."/>
            <person name="Geller-Mcgrath D.E."/>
            <person name="Sieber C.M.K."/>
            <person name="Emerson J.B."/>
            <person name="Anantharaman K."/>
            <person name="Thomas B.C."/>
            <person name="Malmstrom R."/>
            <person name="Stieglmeier M."/>
            <person name="Klingl A."/>
            <person name="Woyke T."/>
            <person name="Ryan C.M."/>
            <person name="Banfield J.F."/>
        </authorList>
    </citation>
    <scope>NUCLEOTIDE SEQUENCE [LARGE SCALE GENOMIC DNA]</scope>
</reference>
<dbReference type="PANTHER" id="PTHR11136">
    <property type="entry name" value="FOLYLPOLYGLUTAMATE SYNTHASE-RELATED"/>
    <property type="match status" value="1"/>
</dbReference>
<dbReference type="InterPro" id="IPR036565">
    <property type="entry name" value="Mur-like_cat_sf"/>
</dbReference>
<dbReference type="EMBL" id="PEXV01000120">
    <property type="protein sequence ID" value="PIS41334.1"/>
    <property type="molecule type" value="Genomic_DNA"/>
</dbReference>
<dbReference type="Gene3D" id="3.40.1190.10">
    <property type="entry name" value="Mur-like, catalytic domain"/>
    <property type="match status" value="1"/>
</dbReference>
<dbReference type="GO" id="GO:0004326">
    <property type="term" value="F:tetrahydrofolylpolyglutamate synthase activity"/>
    <property type="evidence" value="ECO:0007669"/>
    <property type="project" value="InterPro"/>
</dbReference>
<proteinExistence type="inferred from homology"/>
<evidence type="ECO:0000313" key="7">
    <source>
        <dbReference type="Proteomes" id="UP000228711"/>
    </source>
</evidence>
<feature type="non-terminal residue" evidence="6">
    <location>
        <position position="320"/>
    </location>
</feature>
<dbReference type="Pfam" id="PF08245">
    <property type="entry name" value="Mur_ligase_M"/>
    <property type="match status" value="1"/>
</dbReference>
<comment type="caution">
    <text evidence="6">The sequence shown here is derived from an EMBL/GenBank/DDBJ whole genome shotgun (WGS) entry which is preliminary data.</text>
</comment>
<dbReference type="InterPro" id="IPR013221">
    <property type="entry name" value="Mur_ligase_cen"/>
</dbReference>
<name>A0A2H0YS58_9BACT</name>
<evidence type="ECO:0000256" key="4">
    <source>
        <dbReference type="ARBA" id="ARBA00022840"/>
    </source>
</evidence>
<comment type="similarity">
    <text evidence="1">Belongs to the folylpolyglutamate synthase family.</text>
</comment>
<evidence type="ECO:0000256" key="2">
    <source>
        <dbReference type="ARBA" id="ARBA00022598"/>
    </source>
</evidence>
<dbReference type="InterPro" id="IPR001645">
    <property type="entry name" value="Folylpolyglutamate_synth"/>
</dbReference>
<evidence type="ECO:0000256" key="3">
    <source>
        <dbReference type="ARBA" id="ARBA00022741"/>
    </source>
</evidence>
<accession>A0A2H0YS58</accession>
<dbReference type="Proteomes" id="UP000228711">
    <property type="component" value="Unassembled WGS sequence"/>
</dbReference>
<keyword evidence="3" id="KW-0547">Nucleotide-binding</keyword>
<dbReference type="GO" id="GO:0008841">
    <property type="term" value="F:dihydrofolate synthase activity"/>
    <property type="evidence" value="ECO:0007669"/>
    <property type="project" value="TreeGrafter"/>
</dbReference>